<gene>
    <name evidence="2" type="ORF">Aocu_02960</name>
</gene>
<dbReference type="FunCoup" id="A0A061AAF0">
    <property type="interactions" value="33"/>
</dbReference>
<evidence type="ECO:0000259" key="1">
    <source>
        <dbReference type="Pfam" id="PF01590"/>
    </source>
</evidence>
<keyword evidence="3" id="KW-1185">Reference proteome</keyword>
<proteinExistence type="predicted"/>
<dbReference type="InterPro" id="IPR003018">
    <property type="entry name" value="GAF"/>
</dbReference>
<dbReference type="InterPro" id="IPR029016">
    <property type="entry name" value="GAF-like_dom_sf"/>
</dbReference>
<evidence type="ECO:0000313" key="3">
    <source>
        <dbReference type="Proteomes" id="UP000032434"/>
    </source>
</evidence>
<dbReference type="STRING" id="35623.Aocu_02960"/>
<dbReference type="RefSeq" id="WP_052669900.1">
    <property type="nucleotide sequence ID" value="NZ_FUZK01000002.1"/>
</dbReference>
<dbReference type="EMBL" id="LK028559">
    <property type="protein sequence ID" value="CDR30369.1"/>
    <property type="molecule type" value="Genomic_DNA"/>
</dbReference>
<dbReference type="Pfam" id="PF01590">
    <property type="entry name" value="GAF"/>
    <property type="match status" value="1"/>
</dbReference>
<dbReference type="InParanoid" id="A0A061AAF0"/>
<dbReference type="SUPFAM" id="SSF55781">
    <property type="entry name" value="GAF domain-like"/>
    <property type="match status" value="1"/>
</dbReference>
<dbReference type="Gene3D" id="3.30.450.40">
    <property type="match status" value="1"/>
</dbReference>
<dbReference type="OrthoDB" id="9796252at2"/>
<dbReference type="Proteomes" id="UP000032434">
    <property type="component" value="Chromosome 1"/>
</dbReference>
<name>A0A061AAF0_9MOLU</name>
<evidence type="ECO:0000313" key="2">
    <source>
        <dbReference type="EMBL" id="CDR30369.1"/>
    </source>
</evidence>
<dbReference type="KEGG" id="aoc:Aocu_02960"/>
<dbReference type="AlphaFoldDB" id="A0A061AAF0"/>
<dbReference type="HOGENOM" id="CLU_077738_2_0_14"/>
<accession>A0A061AAF0</accession>
<feature type="domain" description="GAF" evidence="1">
    <location>
        <begin position="31"/>
        <end position="146"/>
    </location>
</feature>
<sequence>MDYKLLLNSAEALMKDEPNTLSLLSNAAAFINDHIVDLNWVGFYLYQDGKLTLGPFQGKVACNLILPGKGVVGTGFLKKETIVVDNVHLIDNHIACDANSMSEVVIPIMNQDACFAIFDLDAPIEKRFDTALVDFLQHFARLIEKNIDFNKGLI</sequence>
<organism evidence="2 3">
    <name type="scientific">Acholeplasma oculi</name>
    <dbReference type="NCBI Taxonomy" id="35623"/>
    <lineage>
        <taxon>Bacteria</taxon>
        <taxon>Bacillati</taxon>
        <taxon>Mycoplasmatota</taxon>
        <taxon>Mollicutes</taxon>
        <taxon>Acholeplasmatales</taxon>
        <taxon>Acholeplasmataceae</taxon>
        <taxon>Acholeplasma</taxon>
    </lineage>
</organism>
<reference evidence="3" key="1">
    <citation type="submission" date="2014-05" db="EMBL/GenBank/DDBJ databases">
        <authorList>
            <person name="Kube M."/>
        </authorList>
    </citation>
    <scope>NUCLEOTIDE SEQUENCE [LARGE SCALE GENOMIC DNA]</scope>
</reference>
<dbReference type="PATRIC" id="fig|35623.3.peg.296"/>
<protein>
    <submittedName>
        <fullName evidence="2">GAF domain-containing protein</fullName>
    </submittedName>
</protein>